<organism evidence="5 6">
    <name type="scientific">Xylaria multiplex</name>
    <dbReference type="NCBI Taxonomy" id="323545"/>
    <lineage>
        <taxon>Eukaryota</taxon>
        <taxon>Fungi</taxon>
        <taxon>Dikarya</taxon>
        <taxon>Ascomycota</taxon>
        <taxon>Pezizomycotina</taxon>
        <taxon>Sordariomycetes</taxon>
        <taxon>Xylariomycetidae</taxon>
        <taxon>Xylariales</taxon>
        <taxon>Xylariaceae</taxon>
        <taxon>Xylaria</taxon>
    </lineage>
</organism>
<dbReference type="Gene3D" id="3.40.50.1820">
    <property type="entry name" value="alpha/beta hydrolase"/>
    <property type="match status" value="1"/>
</dbReference>
<comment type="similarity">
    <text evidence="1 3">Belongs to the type-B carboxylesterase/lipase family.</text>
</comment>
<dbReference type="GO" id="GO:0052689">
    <property type="term" value="F:carboxylic ester hydrolase activity"/>
    <property type="evidence" value="ECO:0007669"/>
    <property type="project" value="TreeGrafter"/>
</dbReference>
<feature type="domain" description="Carboxylesterase type B" evidence="4">
    <location>
        <begin position="1"/>
        <end position="88"/>
    </location>
</feature>
<dbReference type="EC" id="3.1.1.-" evidence="3"/>
<evidence type="ECO:0000256" key="1">
    <source>
        <dbReference type="ARBA" id="ARBA00005964"/>
    </source>
</evidence>
<comment type="caution">
    <text evidence="5">The sequence shown here is derived from an EMBL/GenBank/DDBJ whole genome shotgun (WGS) entry which is preliminary data.</text>
</comment>
<dbReference type="PROSITE" id="PS00122">
    <property type="entry name" value="CARBOXYLESTERASE_B_1"/>
    <property type="match status" value="1"/>
</dbReference>
<gene>
    <name evidence="5" type="ORF">GQX73_g8737</name>
</gene>
<dbReference type="InterPro" id="IPR050654">
    <property type="entry name" value="AChE-related_enzymes"/>
</dbReference>
<name>A0A7C8MMG0_9PEZI</name>
<dbReference type="InterPro" id="IPR019826">
    <property type="entry name" value="Carboxylesterase_B_AS"/>
</dbReference>
<evidence type="ECO:0000313" key="6">
    <source>
        <dbReference type="Proteomes" id="UP000481858"/>
    </source>
</evidence>
<protein>
    <recommendedName>
        <fullName evidence="3">Carboxylic ester hydrolase</fullName>
        <ecNumber evidence="3">3.1.1.-</ecNumber>
    </recommendedName>
</protein>
<sequence length="323" mass="35759">MNYRLGQWGFLQTAQLLTEGSSNAGLLDQRLALHWIKENIAAFGGDPGKVVLRGESTGAQSIASHLFAYDDRDDHLFRGAILESGGPTGAHPNYQLIQWNKYVKVPILIGANSDKGFAISGTLNTEEGIFHCIFAWRCYALSPLTVRGLLELYPDDPCYEPLTPFPTVLDTRRAGRYGGEQRSSNVSGLLGPSPEYDGHAKLARAIRRAYVNFVNYLDLNEATAAKSDATGLCRFCHPRLIHNMRRLLLEEYQLLVQEAFTVVPDIECGVDTVVADERARRIDVRLEFTGVPISKLSDAEPTGRNGRLSWGLEGVLLCRLHSV</sequence>
<accession>A0A7C8MMG0</accession>
<dbReference type="OrthoDB" id="408631at2759"/>
<dbReference type="Proteomes" id="UP000481858">
    <property type="component" value="Unassembled WGS sequence"/>
</dbReference>
<dbReference type="EMBL" id="WUBL01000135">
    <property type="protein sequence ID" value="KAF2964831.1"/>
    <property type="molecule type" value="Genomic_DNA"/>
</dbReference>
<dbReference type="InterPro" id="IPR029058">
    <property type="entry name" value="AB_hydrolase_fold"/>
</dbReference>
<dbReference type="InParanoid" id="A0A7C8MMG0"/>
<evidence type="ECO:0000259" key="4">
    <source>
        <dbReference type="Pfam" id="PF00135"/>
    </source>
</evidence>
<dbReference type="AlphaFoldDB" id="A0A7C8MMG0"/>
<dbReference type="Pfam" id="PF00135">
    <property type="entry name" value="COesterase"/>
    <property type="match status" value="1"/>
</dbReference>
<dbReference type="PANTHER" id="PTHR43918">
    <property type="entry name" value="ACETYLCHOLINESTERASE"/>
    <property type="match status" value="1"/>
</dbReference>
<dbReference type="SUPFAM" id="SSF53474">
    <property type="entry name" value="alpha/beta-Hydrolases"/>
    <property type="match status" value="1"/>
</dbReference>
<dbReference type="Gene3D" id="3.10.450.50">
    <property type="match status" value="1"/>
</dbReference>
<keyword evidence="2 3" id="KW-0378">Hydrolase</keyword>
<evidence type="ECO:0000313" key="5">
    <source>
        <dbReference type="EMBL" id="KAF2964831.1"/>
    </source>
</evidence>
<evidence type="ECO:0000256" key="2">
    <source>
        <dbReference type="ARBA" id="ARBA00022801"/>
    </source>
</evidence>
<evidence type="ECO:0000256" key="3">
    <source>
        <dbReference type="RuleBase" id="RU361235"/>
    </source>
</evidence>
<reference evidence="5 6" key="1">
    <citation type="submission" date="2019-12" db="EMBL/GenBank/DDBJ databases">
        <title>Draft genome sequence of the ascomycete Xylaria multiplex DSM 110363.</title>
        <authorList>
            <person name="Buettner E."/>
            <person name="Kellner H."/>
        </authorList>
    </citation>
    <scope>NUCLEOTIDE SEQUENCE [LARGE SCALE GENOMIC DNA]</scope>
    <source>
        <strain evidence="5 6">DSM 110363</strain>
    </source>
</reference>
<keyword evidence="6" id="KW-1185">Reference proteome</keyword>
<proteinExistence type="inferred from homology"/>
<dbReference type="InterPro" id="IPR002018">
    <property type="entry name" value="CarbesteraseB"/>
</dbReference>
<dbReference type="PANTHER" id="PTHR43918:SF4">
    <property type="entry name" value="CARBOXYLIC ESTER HYDROLASE"/>
    <property type="match status" value="1"/>
</dbReference>